<dbReference type="Proteomes" id="UP000527355">
    <property type="component" value="Unassembled WGS sequence"/>
</dbReference>
<organism evidence="2 3">
    <name type="scientific">Myotis myotis</name>
    <name type="common">Greater mouse-eared bat</name>
    <name type="synonym">Vespertilio myotis</name>
    <dbReference type="NCBI Taxonomy" id="51298"/>
    <lineage>
        <taxon>Eukaryota</taxon>
        <taxon>Metazoa</taxon>
        <taxon>Chordata</taxon>
        <taxon>Craniata</taxon>
        <taxon>Vertebrata</taxon>
        <taxon>Euteleostomi</taxon>
        <taxon>Mammalia</taxon>
        <taxon>Eutheria</taxon>
        <taxon>Laurasiatheria</taxon>
        <taxon>Chiroptera</taxon>
        <taxon>Yangochiroptera</taxon>
        <taxon>Vespertilionidae</taxon>
        <taxon>Myotis</taxon>
    </lineage>
</organism>
<dbReference type="EMBL" id="JABWUV010000018">
    <property type="protein sequence ID" value="KAF6290970.1"/>
    <property type="molecule type" value="Genomic_DNA"/>
</dbReference>
<reference evidence="2 3" key="1">
    <citation type="journal article" date="2020" name="Nature">
        <title>Six reference-quality genomes reveal evolution of bat adaptations.</title>
        <authorList>
            <person name="Jebb D."/>
            <person name="Huang Z."/>
            <person name="Pippel M."/>
            <person name="Hughes G.M."/>
            <person name="Lavrichenko K."/>
            <person name="Devanna P."/>
            <person name="Winkler S."/>
            <person name="Jermiin L.S."/>
            <person name="Skirmuntt E.C."/>
            <person name="Katzourakis A."/>
            <person name="Burkitt-Gray L."/>
            <person name="Ray D.A."/>
            <person name="Sullivan K.A.M."/>
            <person name="Roscito J.G."/>
            <person name="Kirilenko B.M."/>
            <person name="Davalos L.M."/>
            <person name="Corthals A.P."/>
            <person name="Power M.L."/>
            <person name="Jones G."/>
            <person name="Ransome R.D."/>
            <person name="Dechmann D.K.N."/>
            <person name="Locatelli A.G."/>
            <person name="Puechmaille S.J."/>
            <person name="Fedrigo O."/>
            <person name="Jarvis E.D."/>
            <person name="Hiller M."/>
            <person name="Vernes S.C."/>
            <person name="Myers E.W."/>
            <person name="Teeling E.C."/>
        </authorList>
    </citation>
    <scope>NUCLEOTIDE SEQUENCE [LARGE SCALE GENOMIC DNA]</scope>
    <source>
        <strain evidence="2">MMyoMyo1</strain>
        <tissue evidence="2">Flight muscle</tissue>
    </source>
</reference>
<dbReference type="AlphaFoldDB" id="A0A7J7SRG4"/>
<comment type="caution">
    <text evidence="2">The sequence shown here is derived from an EMBL/GenBank/DDBJ whole genome shotgun (WGS) entry which is preliminary data.</text>
</comment>
<evidence type="ECO:0000313" key="2">
    <source>
        <dbReference type="EMBL" id="KAF6290970.1"/>
    </source>
</evidence>
<evidence type="ECO:0000256" key="1">
    <source>
        <dbReference type="SAM" id="MobiDB-lite"/>
    </source>
</evidence>
<feature type="compositionally biased region" description="Low complexity" evidence="1">
    <location>
        <begin position="1"/>
        <end position="17"/>
    </location>
</feature>
<proteinExistence type="predicted"/>
<protein>
    <submittedName>
        <fullName evidence="2">Uncharacterized protein</fullName>
    </submittedName>
</protein>
<gene>
    <name evidence="2" type="ORF">mMyoMyo1_009357</name>
</gene>
<keyword evidence="3" id="KW-1185">Reference proteome</keyword>
<evidence type="ECO:0000313" key="3">
    <source>
        <dbReference type="Proteomes" id="UP000527355"/>
    </source>
</evidence>
<name>A0A7J7SRG4_MYOMY</name>
<sequence length="124" mass="13234">MVGSRAQPPAPGGASAAVNQGPHRRLCARDCPGERFAESGPRVRMDAVPERHSGCHPVSRVQYPEDRCFLPGRSPGLSFAKSGFLVVGDPERANLWGNQWGNCASPACTRLGWPVACGLGQLLR</sequence>
<accession>A0A7J7SRG4</accession>
<feature type="region of interest" description="Disordered" evidence="1">
    <location>
        <begin position="1"/>
        <end position="21"/>
    </location>
</feature>